<evidence type="ECO:0000256" key="1">
    <source>
        <dbReference type="SAM" id="Phobius"/>
    </source>
</evidence>
<accession>A0A5Y2QZN6</accession>
<reference evidence="2" key="1">
    <citation type="submission" date="2019-07" db="EMBL/GenBank/DDBJ databases">
        <authorList>
            <consortium name="GenomeTrakr network: Whole genome sequencing for foodborne pathogen traceback"/>
        </authorList>
    </citation>
    <scope>NUCLEOTIDE SEQUENCE</scope>
    <source>
        <strain evidence="2">FDA00014312</strain>
    </source>
</reference>
<keyword evidence="1" id="KW-0472">Membrane</keyword>
<feature type="transmembrane region" description="Helical" evidence="1">
    <location>
        <begin position="147"/>
        <end position="167"/>
    </location>
</feature>
<feature type="transmembrane region" description="Helical" evidence="1">
    <location>
        <begin position="12"/>
        <end position="30"/>
    </location>
</feature>
<comment type="caution">
    <text evidence="2">The sequence shown here is derived from an EMBL/GenBank/DDBJ whole genome shotgun (WGS) entry which is preliminary data.</text>
</comment>
<feature type="transmembrane region" description="Helical" evidence="1">
    <location>
        <begin position="78"/>
        <end position="96"/>
    </location>
</feature>
<feature type="transmembrane region" description="Helical" evidence="1">
    <location>
        <begin position="116"/>
        <end position="135"/>
    </location>
</feature>
<sequence length="251" mass="28847">MKISGREFLKDFSSIPTISALLYILTYAYLAGESYYFKYPIEFIDININIILITSFKISTIYLPLFCVFWFDLPKRSSILWFVISGVYSLWIMSVYTFNILNPIKLFMLIYSGKAIFLVSLGIIVVVFMIMIVIWNGVFKSNPTNKITSAVLGTMCLLVLSFLAGFVNSTSNKVSYPEYDNGENGLSTTTDAPFILLSKSSNGFILGRCDAYDKDFVLIPYDDKIKFRRVKDEDKINFYRHCFDDTWHLSL</sequence>
<name>A0A5Y2QZN6_SALER</name>
<proteinExistence type="predicted"/>
<dbReference type="AlphaFoldDB" id="A0A5Y2QZN6"/>
<protein>
    <submittedName>
        <fullName evidence="2">Uncharacterized protein</fullName>
    </submittedName>
</protein>
<dbReference type="EMBL" id="AAILLH010000007">
    <property type="protein sequence ID" value="ECF5224931.1"/>
    <property type="molecule type" value="Genomic_DNA"/>
</dbReference>
<organism evidence="2">
    <name type="scientific">Salmonella enterica</name>
    <name type="common">Salmonella choleraesuis</name>
    <dbReference type="NCBI Taxonomy" id="28901"/>
    <lineage>
        <taxon>Bacteria</taxon>
        <taxon>Pseudomonadati</taxon>
        <taxon>Pseudomonadota</taxon>
        <taxon>Gammaproteobacteria</taxon>
        <taxon>Enterobacterales</taxon>
        <taxon>Enterobacteriaceae</taxon>
        <taxon>Salmonella</taxon>
    </lineage>
</organism>
<gene>
    <name evidence="2" type="ORF">FLO14_15075</name>
</gene>
<keyword evidence="1" id="KW-0812">Transmembrane</keyword>
<evidence type="ECO:0000313" key="2">
    <source>
        <dbReference type="EMBL" id="ECF5224931.1"/>
    </source>
</evidence>
<keyword evidence="1" id="KW-1133">Transmembrane helix</keyword>
<dbReference type="RefSeq" id="WP_052909488.1">
    <property type="nucleotide sequence ID" value="NZ_JBPXCO010000002.1"/>
</dbReference>
<feature type="transmembrane region" description="Helical" evidence="1">
    <location>
        <begin position="50"/>
        <end position="71"/>
    </location>
</feature>